<feature type="transmembrane region" description="Helical" evidence="9">
    <location>
        <begin position="55"/>
        <end position="75"/>
    </location>
</feature>
<dbReference type="RefSeq" id="WP_094328436.1">
    <property type="nucleotide sequence ID" value="NZ_CAWNNC010000001.1"/>
</dbReference>
<dbReference type="KEGG" id="nfl:COO91_06629"/>
<gene>
    <name evidence="10" type="ORF">COO91_06629</name>
</gene>
<dbReference type="GO" id="GO:0005886">
    <property type="term" value="C:plasma membrane"/>
    <property type="evidence" value="ECO:0007669"/>
    <property type="project" value="UniProtKB-SubCell"/>
</dbReference>
<keyword evidence="9" id="KW-1003">Cell membrane</keyword>
<comment type="subcellular location">
    <subcellularLocation>
        <location evidence="9">Cell membrane</location>
        <topology evidence="9">Multi-pass membrane protein</topology>
    </subcellularLocation>
    <subcellularLocation>
        <location evidence="1">Membrane</location>
        <topology evidence="1">Multi-pass membrane protein</topology>
    </subcellularLocation>
</comment>
<evidence type="ECO:0000256" key="5">
    <source>
        <dbReference type="ARBA" id="ARBA00022927"/>
    </source>
</evidence>
<proteinExistence type="inferred from homology"/>
<evidence type="ECO:0000256" key="6">
    <source>
        <dbReference type="ARBA" id="ARBA00022989"/>
    </source>
</evidence>
<feature type="transmembrane region" description="Helical" evidence="9">
    <location>
        <begin position="6"/>
        <end position="24"/>
    </location>
</feature>
<name>A0A2K8SYU0_9NOSO</name>
<comment type="function">
    <text evidence="9">Involved in protein export. Participates in an early event of protein translocation.</text>
</comment>
<dbReference type="Pfam" id="PF03840">
    <property type="entry name" value="SecG"/>
    <property type="match status" value="1"/>
</dbReference>
<evidence type="ECO:0000256" key="2">
    <source>
        <dbReference type="ARBA" id="ARBA00008445"/>
    </source>
</evidence>
<dbReference type="AlphaFoldDB" id="A0A2K8SYU0"/>
<dbReference type="OrthoDB" id="427405at2"/>
<evidence type="ECO:0000313" key="11">
    <source>
        <dbReference type="Proteomes" id="UP000232003"/>
    </source>
</evidence>
<accession>A0A2K8SYU0</accession>
<keyword evidence="5 9" id="KW-0653">Protein transport</keyword>
<comment type="similarity">
    <text evidence="2 9">Belongs to the SecG family.</text>
</comment>
<evidence type="ECO:0000256" key="9">
    <source>
        <dbReference type="RuleBase" id="RU365087"/>
    </source>
</evidence>
<evidence type="ECO:0000256" key="8">
    <source>
        <dbReference type="ARBA" id="ARBA00023136"/>
    </source>
</evidence>
<evidence type="ECO:0000256" key="1">
    <source>
        <dbReference type="ARBA" id="ARBA00004141"/>
    </source>
</evidence>
<evidence type="ECO:0000256" key="4">
    <source>
        <dbReference type="ARBA" id="ARBA00022692"/>
    </source>
</evidence>
<keyword evidence="4 9" id="KW-0812">Transmembrane</keyword>
<evidence type="ECO:0000313" key="10">
    <source>
        <dbReference type="EMBL" id="AUB40612.1"/>
    </source>
</evidence>
<evidence type="ECO:0000256" key="7">
    <source>
        <dbReference type="ARBA" id="ARBA00023010"/>
    </source>
</evidence>
<keyword evidence="11" id="KW-1185">Reference proteome</keyword>
<keyword evidence="8 9" id="KW-0472">Membrane</keyword>
<keyword evidence="6 9" id="KW-1133">Transmembrane helix</keyword>
<protein>
    <recommendedName>
        <fullName evidence="9">Protein-export membrane protein SecG</fullName>
    </recommendedName>
</protein>
<dbReference type="NCBIfam" id="TIGR00810">
    <property type="entry name" value="secG"/>
    <property type="match status" value="1"/>
</dbReference>
<dbReference type="EMBL" id="CP024785">
    <property type="protein sequence ID" value="AUB40612.1"/>
    <property type="molecule type" value="Genomic_DNA"/>
</dbReference>
<dbReference type="GO" id="GO:0009306">
    <property type="term" value="P:protein secretion"/>
    <property type="evidence" value="ECO:0007669"/>
    <property type="project" value="UniProtKB-UniRule"/>
</dbReference>
<sequence length="77" mass="8080">MTVTNIVQGIWAFSATGLIILVLLHSPKGDGIGAIGGQAQLFSSTKSAENTLNRITWALTVIFLGLTVVLSAGWLPK</sequence>
<reference evidence="10 11" key="1">
    <citation type="submission" date="2017-11" db="EMBL/GenBank/DDBJ databases">
        <title>Complete genome of a free-living desiccation-tolerant cyanobacterium and its photosynthetic adaptation to extreme terrestrial habitat.</title>
        <authorList>
            <person name="Shang J."/>
        </authorList>
    </citation>
    <scope>NUCLEOTIDE SEQUENCE [LARGE SCALE GENOMIC DNA]</scope>
    <source>
        <strain evidence="10 11">CCNUN1</strain>
    </source>
</reference>
<evidence type="ECO:0000256" key="3">
    <source>
        <dbReference type="ARBA" id="ARBA00022448"/>
    </source>
</evidence>
<dbReference type="GO" id="GO:0015450">
    <property type="term" value="F:protein-transporting ATPase activity"/>
    <property type="evidence" value="ECO:0007669"/>
    <property type="project" value="UniProtKB-UniRule"/>
</dbReference>
<keyword evidence="3 9" id="KW-0813">Transport</keyword>
<organism evidence="10 11">
    <name type="scientific">Nostoc flagelliforme CCNUN1</name>
    <dbReference type="NCBI Taxonomy" id="2038116"/>
    <lineage>
        <taxon>Bacteria</taxon>
        <taxon>Bacillati</taxon>
        <taxon>Cyanobacteriota</taxon>
        <taxon>Cyanophyceae</taxon>
        <taxon>Nostocales</taxon>
        <taxon>Nostocaceae</taxon>
        <taxon>Nostoc</taxon>
    </lineage>
</organism>
<keyword evidence="7 9" id="KW-0811">Translocation</keyword>
<dbReference type="Proteomes" id="UP000232003">
    <property type="component" value="Chromosome"/>
</dbReference>
<dbReference type="InterPro" id="IPR004692">
    <property type="entry name" value="SecG"/>
</dbReference>